<accession>A0A0N4UBV0</accession>
<dbReference type="Proteomes" id="UP000274756">
    <property type="component" value="Unassembled WGS sequence"/>
</dbReference>
<dbReference type="EMBL" id="UYYG01001170">
    <property type="protein sequence ID" value="VDN58614.1"/>
    <property type="molecule type" value="Genomic_DNA"/>
</dbReference>
<evidence type="ECO:0000313" key="11">
    <source>
        <dbReference type="EMBL" id="VDN58614.1"/>
    </source>
</evidence>
<evidence type="ECO:0000256" key="7">
    <source>
        <dbReference type="ARBA" id="ARBA00023033"/>
    </source>
</evidence>
<comment type="similarity">
    <text evidence="2 10">Belongs to the cytochrome P450 family.</text>
</comment>
<evidence type="ECO:0000256" key="9">
    <source>
        <dbReference type="PIRSR" id="PIRSR602401-1"/>
    </source>
</evidence>
<dbReference type="Pfam" id="PF00067">
    <property type="entry name" value="p450"/>
    <property type="match status" value="1"/>
</dbReference>
<evidence type="ECO:0000256" key="6">
    <source>
        <dbReference type="ARBA" id="ARBA00023004"/>
    </source>
</evidence>
<dbReference type="AlphaFoldDB" id="A0A0N4UBV0"/>
<evidence type="ECO:0000256" key="4">
    <source>
        <dbReference type="ARBA" id="ARBA00022723"/>
    </source>
</evidence>
<evidence type="ECO:0000313" key="12">
    <source>
        <dbReference type="Proteomes" id="UP000038040"/>
    </source>
</evidence>
<evidence type="ECO:0000313" key="14">
    <source>
        <dbReference type="WBParaSite" id="DME_0000470401-mRNA-1"/>
    </source>
</evidence>
<gene>
    <name evidence="11" type="ORF">DME_LOCUS8587</name>
</gene>
<dbReference type="PRINTS" id="PR00463">
    <property type="entry name" value="EP450I"/>
</dbReference>
<evidence type="ECO:0000256" key="3">
    <source>
        <dbReference type="ARBA" id="ARBA00022617"/>
    </source>
</evidence>
<evidence type="ECO:0000313" key="13">
    <source>
        <dbReference type="Proteomes" id="UP000274756"/>
    </source>
</evidence>
<evidence type="ECO:0000256" key="8">
    <source>
        <dbReference type="ARBA" id="ARBA00043906"/>
    </source>
</evidence>
<comment type="cofactor">
    <cofactor evidence="1 9">
        <name>heme</name>
        <dbReference type="ChEBI" id="CHEBI:30413"/>
    </cofactor>
</comment>
<evidence type="ECO:0000256" key="2">
    <source>
        <dbReference type="ARBA" id="ARBA00010617"/>
    </source>
</evidence>
<dbReference type="InterPro" id="IPR017972">
    <property type="entry name" value="Cyt_P450_CS"/>
</dbReference>
<proteinExistence type="inferred from homology"/>
<sequence>MNGCLNDTERMLHLIIKESNGEFDAKKILGNLMMDITAKCFFGIDINAQFSENSDFIKYAKRVLSFTFQDYRFIFISKLLLSVQYLYRGAVFSAMFPNLARIIENISGYEFFDGECNEFFKNIIEKAIETKRAEPSENMTCWQVYWIALTKKWQISMKCSTKEELEGLIISQLFVFIIAAFDPTSSTLLYCLYNLAMHPAIQLQAYKEIVNIIGGKEVIEYDDLSSMNYLNQVINETLRMYPQAPRLLRECNKDIEIGGIYFEKGSALLVPIFAIHYNNDYYPDPEKFDPERFSPENIVHRDPLAWLPFGFGPRICIGQRLATTTTRLILARLLRDFHFIPCDKTPRLPLRINTAGFTTPVNPIILSVERR</sequence>
<keyword evidence="3 9" id="KW-0349">Heme</keyword>
<organism evidence="12 14">
    <name type="scientific">Dracunculus medinensis</name>
    <name type="common">Guinea worm</name>
    <dbReference type="NCBI Taxonomy" id="318479"/>
    <lineage>
        <taxon>Eukaryota</taxon>
        <taxon>Metazoa</taxon>
        <taxon>Ecdysozoa</taxon>
        <taxon>Nematoda</taxon>
        <taxon>Chromadorea</taxon>
        <taxon>Rhabditida</taxon>
        <taxon>Spirurina</taxon>
        <taxon>Dracunculoidea</taxon>
        <taxon>Dracunculidae</taxon>
        <taxon>Dracunculus</taxon>
    </lineage>
</organism>
<dbReference type="GO" id="GO:0020037">
    <property type="term" value="F:heme binding"/>
    <property type="evidence" value="ECO:0007669"/>
    <property type="project" value="InterPro"/>
</dbReference>
<dbReference type="PANTHER" id="PTHR24302:SF15">
    <property type="entry name" value="FATTY-ACID PEROXYGENASE"/>
    <property type="match status" value="1"/>
</dbReference>
<dbReference type="InterPro" id="IPR001128">
    <property type="entry name" value="Cyt_P450"/>
</dbReference>
<dbReference type="WBParaSite" id="DME_0000470401-mRNA-1">
    <property type="protein sequence ID" value="DME_0000470401-mRNA-1"/>
    <property type="gene ID" value="DME_0000470401"/>
</dbReference>
<name>A0A0N4UBV0_DRAME</name>
<dbReference type="FunFam" id="1.10.630.10:FF:000182">
    <property type="entry name" value="Cytochrome P450 3A4"/>
    <property type="match status" value="1"/>
</dbReference>
<keyword evidence="7 10" id="KW-0503">Monooxygenase</keyword>
<dbReference type="Proteomes" id="UP000038040">
    <property type="component" value="Unplaced"/>
</dbReference>
<keyword evidence="6 9" id="KW-0408">Iron</keyword>
<dbReference type="InterPro" id="IPR002401">
    <property type="entry name" value="Cyt_P450_E_grp-I"/>
</dbReference>
<evidence type="ECO:0000256" key="5">
    <source>
        <dbReference type="ARBA" id="ARBA00023002"/>
    </source>
</evidence>
<keyword evidence="4 9" id="KW-0479">Metal-binding</keyword>
<reference evidence="11 13" key="2">
    <citation type="submission" date="2018-11" db="EMBL/GenBank/DDBJ databases">
        <authorList>
            <consortium name="Pathogen Informatics"/>
        </authorList>
    </citation>
    <scope>NUCLEOTIDE SEQUENCE [LARGE SCALE GENOMIC DNA]</scope>
</reference>
<dbReference type="PROSITE" id="PS00086">
    <property type="entry name" value="CYTOCHROME_P450"/>
    <property type="match status" value="1"/>
</dbReference>
<keyword evidence="5 10" id="KW-0560">Oxidoreductase</keyword>
<reference evidence="14" key="1">
    <citation type="submission" date="2017-02" db="UniProtKB">
        <authorList>
            <consortium name="WormBaseParasite"/>
        </authorList>
    </citation>
    <scope>IDENTIFICATION</scope>
</reference>
<dbReference type="PANTHER" id="PTHR24302">
    <property type="entry name" value="CYTOCHROME P450 FAMILY 3"/>
    <property type="match status" value="1"/>
</dbReference>
<evidence type="ECO:0000256" key="10">
    <source>
        <dbReference type="RuleBase" id="RU000461"/>
    </source>
</evidence>
<comment type="function">
    <text evidence="8">Cytochromes P450 are a group of heme-thiolate monooxygenases. They oxidize a variety of structurally unrelated compounds, including steroids, fatty acids, and xenobiotics.</text>
</comment>
<dbReference type="STRING" id="318479.A0A0N4UBV0"/>
<dbReference type="GO" id="GO:0008395">
    <property type="term" value="F:steroid hydroxylase activity"/>
    <property type="evidence" value="ECO:0007669"/>
    <property type="project" value="TreeGrafter"/>
</dbReference>
<dbReference type="PRINTS" id="PR00385">
    <property type="entry name" value="P450"/>
</dbReference>
<dbReference type="InterPro" id="IPR036396">
    <property type="entry name" value="Cyt_P450_sf"/>
</dbReference>
<protein>
    <submittedName>
        <fullName evidence="14">Cytochrome P450</fullName>
    </submittedName>
</protein>
<dbReference type="GO" id="GO:0016705">
    <property type="term" value="F:oxidoreductase activity, acting on paired donors, with incorporation or reduction of molecular oxygen"/>
    <property type="evidence" value="ECO:0007669"/>
    <property type="project" value="InterPro"/>
</dbReference>
<dbReference type="Gene3D" id="1.10.630.10">
    <property type="entry name" value="Cytochrome P450"/>
    <property type="match status" value="1"/>
</dbReference>
<dbReference type="GO" id="GO:0005506">
    <property type="term" value="F:iron ion binding"/>
    <property type="evidence" value="ECO:0007669"/>
    <property type="project" value="InterPro"/>
</dbReference>
<keyword evidence="13" id="KW-1185">Reference proteome</keyword>
<dbReference type="OrthoDB" id="2789670at2759"/>
<evidence type="ECO:0000256" key="1">
    <source>
        <dbReference type="ARBA" id="ARBA00001971"/>
    </source>
</evidence>
<dbReference type="SUPFAM" id="SSF48264">
    <property type="entry name" value="Cytochrome P450"/>
    <property type="match status" value="1"/>
</dbReference>
<dbReference type="InterPro" id="IPR050705">
    <property type="entry name" value="Cytochrome_P450_3A"/>
</dbReference>
<feature type="binding site" description="axial binding residue" evidence="9">
    <location>
        <position position="316"/>
    </location>
    <ligand>
        <name>heme</name>
        <dbReference type="ChEBI" id="CHEBI:30413"/>
    </ligand>
    <ligandPart>
        <name>Fe</name>
        <dbReference type="ChEBI" id="CHEBI:18248"/>
    </ligandPart>
</feature>